<dbReference type="Proteomes" id="UP000533269">
    <property type="component" value="Unassembled WGS sequence"/>
</dbReference>
<proteinExistence type="predicted"/>
<accession>A0A7W4TR72</accession>
<evidence type="ECO:0000313" key="2">
    <source>
        <dbReference type="Proteomes" id="UP000533269"/>
    </source>
</evidence>
<dbReference type="RefSeq" id="WP_183392626.1">
    <property type="nucleotide sequence ID" value="NZ_JACHVY010000004.1"/>
</dbReference>
<reference evidence="1 2" key="1">
    <citation type="submission" date="2020-08" db="EMBL/GenBank/DDBJ databases">
        <title>The Agave Microbiome: Exploring the role of microbial communities in plant adaptations to desert environments.</title>
        <authorList>
            <person name="Partida-Martinez L.P."/>
        </authorList>
    </citation>
    <scope>NUCLEOTIDE SEQUENCE [LARGE SCALE GENOMIC DNA]</scope>
    <source>
        <strain evidence="1 2">AS2.23</strain>
    </source>
</reference>
<name>A0A7W4TR72_KINRA</name>
<dbReference type="AlphaFoldDB" id="A0A7W4TR72"/>
<organism evidence="1 2">
    <name type="scientific">Kineococcus radiotolerans</name>
    <dbReference type="NCBI Taxonomy" id="131568"/>
    <lineage>
        <taxon>Bacteria</taxon>
        <taxon>Bacillati</taxon>
        <taxon>Actinomycetota</taxon>
        <taxon>Actinomycetes</taxon>
        <taxon>Kineosporiales</taxon>
        <taxon>Kineosporiaceae</taxon>
        <taxon>Kineococcus</taxon>
    </lineage>
</organism>
<protein>
    <submittedName>
        <fullName evidence="1">Uncharacterized protein</fullName>
    </submittedName>
</protein>
<evidence type="ECO:0000313" key="1">
    <source>
        <dbReference type="EMBL" id="MBB2902996.1"/>
    </source>
</evidence>
<gene>
    <name evidence="1" type="ORF">FHR75_003832</name>
</gene>
<dbReference type="EMBL" id="JACHVY010000004">
    <property type="protein sequence ID" value="MBB2902996.1"/>
    <property type="molecule type" value="Genomic_DNA"/>
</dbReference>
<sequence>MTPEDAQSPLVSAWLKWARAVEHADALARATRQWQASGPHRYERREALSPFYERRLQVEWWLRVDHPVPPRLPVLVGDVLTNLRGALDHALWAAVRAHSGRPVKPNRVQFPIDTSERAFRAHAQELQRLVRAEVWQLVEKVQPFQLGEDATAHPLERLRWLSDVDRHRLAPVVEMMSTPLGPADVTAEPPVQVLSQWRTAGPVRDGDVLLQLVLRRPDDSTEVVLRPTFAVVPSLQVHDEPEEFTPLATALEAPKDWVLSVLGRFSSIMGLPHPDPASLEP</sequence>
<reference evidence="1 2" key="2">
    <citation type="submission" date="2020-08" db="EMBL/GenBank/DDBJ databases">
        <authorList>
            <person name="Partida-Martinez L."/>
            <person name="Huntemann M."/>
            <person name="Clum A."/>
            <person name="Wang J."/>
            <person name="Palaniappan K."/>
            <person name="Ritter S."/>
            <person name="Chen I.-M."/>
            <person name="Stamatis D."/>
            <person name="Reddy T."/>
            <person name="O'Malley R."/>
            <person name="Daum C."/>
            <person name="Shapiro N."/>
            <person name="Ivanova N."/>
            <person name="Kyrpides N."/>
            <person name="Woyke T."/>
        </authorList>
    </citation>
    <scope>NUCLEOTIDE SEQUENCE [LARGE SCALE GENOMIC DNA]</scope>
    <source>
        <strain evidence="1 2">AS2.23</strain>
    </source>
</reference>
<comment type="caution">
    <text evidence="1">The sequence shown here is derived from an EMBL/GenBank/DDBJ whole genome shotgun (WGS) entry which is preliminary data.</text>
</comment>